<gene>
    <name evidence="1" type="ORF">GGD88_001281</name>
</gene>
<dbReference type="Gene3D" id="3.40.50.1860">
    <property type="match status" value="2"/>
</dbReference>
<proteinExistence type="predicted"/>
<accession>A0A7W6RYN0</accession>
<dbReference type="EMBL" id="JACIGI010000008">
    <property type="protein sequence ID" value="MBB4285562.1"/>
    <property type="molecule type" value="Genomic_DNA"/>
</dbReference>
<protein>
    <submittedName>
        <fullName evidence="1">Asp/Glu/hydantoin racemase</fullName>
    </submittedName>
</protein>
<evidence type="ECO:0000313" key="2">
    <source>
        <dbReference type="Proteomes" id="UP000555728"/>
    </source>
</evidence>
<dbReference type="InterPro" id="IPR015942">
    <property type="entry name" value="Asp/Glu/hydantoin_racemase"/>
</dbReference>
<evidence type="ECO:0000313" key="1">
    <source>
        <dbReference type="EMBL" id="MBB4285562.1"/>
    </source>
</evidence>
<dbReference type="Proteomes" id="UP000555728">
    <property type="component" value="Unassembled WGS sequence"/>
</dbReference>
<dbReference type="RefSeq" id="WP_184432979.1">
    <property type="nucleotide sequence ID" value="NZ_JACIGI010000008.1"/>
</dbReference>
<dbReference type="InterPro" id="IPR001920">
    <property type="entry name" value="Asp/Glu_race"/>
</dbReference>
<sequence length="217" mass="22989">MLATRFPRLPGDIGHPDTFDGRVVYRRVAAARVGAVVRAEGPADPLTDALVAAARELEAEGAGLIATSCGFLGVVQHTLRAAVAVPVLASALLLLPLLRAAHGPTARIGVLTFDSRALSPAHFDTAWDPDVLIEGMEQSRAFYPAIREDRPTLDAAAAEAEAALAARRLRARAGGHLDAVLLECTNLAPFAARIRQEAGAPVHDLATTVKWMATRLW</sequence>
<dbReference type="Pfam" id="PF01177">
    <property type="entry name" value="Asp_Glu_race"/>
    <property type="match status" value="1"/>
</dbReference>
<comment type="caution">
    <text evidence="1">The sequence shown here is derived from an EMBL/GenBank/DDBJ whole genome shotgun (WGS) entry which is preliminary data.</text>
</comment>
<keyword evidence="2" id="KW-1185">Reference proteome</keyword>
<name>A0A7W6RYN0_9PROT</name>
<reference evidence="1 2" key="1">
    <citation type="submission" date="2020-08" db="EMBL/GenBank/DDBJ databases">
        <title>Genome sequencing of Purple Non-Sulfur Bacteria from various extreme environments.</title>
        <authorList>
            <person name="Mayer M."/>
        </authorList>
    </citation>
    <scope>NUCLEOTIDE SEQUENCE [LARGE SCALE GENOMIC DNA]</scope>
    <source>
        <strain evidence="1 2">JA135</strain>
    </source>
</reference>
<dbReference type="AlphaFoldDB" id="A0A7W6RYN0"/>
<organism evidence="1 2">
    <name type="scientific">Roseospira goensis</name>
    <dbReference type="NCBI Taxonomy" id="391922"/>
    <lineage>
        <taxon>Bacteria</taxon>
        <taxon>Pseudomonadati</taxon>
        <taxon>Pseudomonadota</taxon>
        <taxon>Alphaproteobacteria</taxon>
        <taxon>Rhodospirillales</taxon>
        <taxon>Rhodospirillaceae</taxon>
        <taxon>Roseospira</taxon>
    </lineage>
</organism>
<dbReference type="GO" id="GO:0047661">
    <property type="term" value="F:amino-acid racemase activity"/>
    <property type="evidence" value="ECO:0007669"/>
    <property type="project" value="InterPro"/>
</dbReference>